<comment type="subcellular location">
    <subcellularLocation>
        <location evidence="1">Membrane</location>
        <topology evidence="1">Single-pass membrane protein</topology>
    </subcellularLocation>
</comment>
<dbReference type="PANTHER" id="PTHR43908:SF3">
    <property type="entry name" value="AT29763P-RELATED"/>
    <property type="match status" value="1"/>
</dbReference>
<accession>A0AAP0BH13</accession>
<gene>
    <name evidence="6" type="ORF">KSP39_PZI011196</name>
</gene>
<evidence type="ECO:0000256" key="3">
    <source>
        <dbReference type="ARBA" id="ARBA00022989"/>
    </source>
</evidence>
<evidence type="ECO:0000259" key="5">
    <source>
        <dbReference type="Pfam" id="PF09320"/>
    </source>
</evidence>
<dbReference type="EMBL" id="JBBWWQ010000009">
    <property type="protein sequence ID" value="KAK8938797.1"/>
    <property type="molecule type" value="Genomic_DNA"/>
</dbReference>
<sequence>MLLNFLPFSDPPNTFNRSYQYNHKLLTSRGVPFYVKSSNFEQEYPYQSPKRVELEAGIEKEYVGLLAQNCRHELQRQQWGFQHQTPHCDMLRKFQEGEAA</sequence>
<organism evidence="6 7">
    <name type="scientific">Platanthera zijinensis</name>
    <dbReference type="NCBI Taxonomy" id="2320716"/>
    <lineage>
        <taxon>Eukaryota</taxon>
        <taxon>Viridiplantae</taxon>
        <taxon>Streptophyta</taxon>
        <taxon>Embryophyta</taxon>
        <taxon>Tracheophyta</taxon>
        <taxon>Spermatophyta</taxon>
        <taxon>Magnoliopsida</taxon>
        <taxon>Liliopsida</taxon>
        <taxon>Asparagales</taxon>
        <taxon>Orchidaceae</taxon>
        <taxon>Orchidoideae</taxon>
        <taxon>Orchideae</taxon>
        <taxon>Orchidinae</taxon>
        <taxon>Platanthera</taxon>
    </lineage>
</organism>
<evidence type="ECO:0000256" key="1">
    <source>
        <dbReference type="ARBA" id="ARBA00004167"/>
    </source>
</evidence>
<dbReference type="GO" id="GO:0005789">
    <property type="term" value="C:endoplasmic reticulum membrane"/>
    <property type="evidence" value="ECO:0007669"/>
    <property type="project" value="TreeGrafter"/>
</dbReference>
<dbReference type="GO" id="GO:0071218">
    <property type="term" value="P:cellular response to misfolded protein"/>
    <property type="evidence" value="ECO:0007669"/>
    <property type="project" value="TreeGrafter"/>
</dbReference>
<dbReference type="InterPro" id="IPR051100">
    <property type="entry name" value="DnaJ_subfamily_B/C"/>
</dbReference>
<comment type="caution">
    <text evidence="6">The sequence shown here is derived from an EMBL/GenBank/DDBJ whole genome shotgun (WGS) entry which is preliminary data.</text>
</comment>
<keyword evidence="7" id="KW-1185">Reference proteome</keyword>
<keyword evidence="4" id="KW-0472">Membrane</keyword>
<name>A0AAP0BH13_9ASPA</name>
<dbReference type="Pfam" id="PF09320">
    <property type="entry name" value="DUF1977"/>
    <property type="match status" value="1"/>
</dbReference>
<keyword evidence="2" id="KW-0812">Transmembrane</keyword>
<dbReference type="InterPro" id="IPR015399">
    <property type="entry name" value="DUF1977_DnaJ-like"/>
</dbReference>
<dbReference type="PANTHER" id="PTHR43908">
    <property type="entry name" value="AT29763P-RELATED"/>
    <property type="match status" value="1"/>
</dbReference>
<dbReference type="GO" id="GO:0030544">
    <property type="term" value="F:Hsp70 protein binding"/>
    <property type="evidence" value="ECO:0007669"/>
    <property type="project" value="TreeGrafter"/>
</dbReference>
<dbReference type="Proteomes" id="UP001418222">
    <property type="component" value="Unassembled WGS sequence"/>
</dbReference>
<keyword evidence="3" id="KW-1133">Transmembrane helix</keyword>
<reference evidence="6 7" key="1">
    <citation type="journal article" date="2022" name="Nat. Plants">
        <title>Genomes of leafy and leafless Platanthera orchids illuminate the evolution of mycoheterotrophy.</title>
        <authorList>
            <person name="Li M.H."/>
            <person name="Liu K.W."/>
            <person name="Li Z."/>
            <person name="Lu H.C."/>
            <person name="Ye Q.L."/>
            <person name="Zhang D."/>
            <person name="Wang J.Y."/>
            <person name="Li Y.F."/>
            <person name="Zhong Z.M."/>
            <person name="Liu X."/>
            <person name="Yu X."/>
            <person name="Liu D.K."/>
            <person name="Tu X.D."/>
            <person name="Liu B."/>
            <person name="Hao Y."/>
            <person name="Liao X.Y."/>
            <person name="Jiang Y.T."/>
            <person name="Sun W.H."/>
            <person name="Chen J."/>
            <person name="Chen Y.Q."/>
            <person name="Ai Y."/>
            <person name="Zhai J.W."/>
            <person name="Wu S.S."/>
            <person name="Zhou Z."/>
            <person name="Hsiao Y.Y."/>
            <person name="Wu W.L."/>
            <person name="Chen Y.Y."/>
            <person name="Lin Y.F."/>
            <person name="Hsu J.L."/>
            <person name="Li C.Y."/>
            <person name="Wang Z.W."/>
            <person name="Zhao X."/>
            <person name="Zhong W.Y."/>
            <person name="Ma X.K."/>
            <person name="Ma L."/>
            <person name="Huang J."/>
            <person name="Chen G.Z."/>
            <person name="Huang M.Z."/>
            <person name="Huang L."/>
            <person name="Peng D.H."/>
            <person name="Luo Y.B."/>
            <person name="Zou S.Q."/>
            <person name="Chen S.P."/>
            <person name="Lan S."/>
            <person name="Tsai W.C."/>
            <person name="Van de Peer Y."/>
            <person name="Liu Z.J."/>
        </authorList>
    </citation>
    <scope>NUCLEOTIDE SEQUENCE [LARGE SCALE GENOMIC DNA]</scope>
    <source>
        <strain evidence="6">Lor287</strain>
    </source>
</reference>
<proteinExistence type="predicted"/>
<evidence type="ECO:0000256" key="2">
    <source>
        <dbReference type="ARBA" id="ARBA00022692"/>
    </source>
</evidence>
<protein>
    <recommendedName>
        <fullName evidence="5">DUF1977 domain-containing protein</fullName>
    </recommendedName>
</protein>
<dbReference type="AlphaFoldDB" id="A0AAP0BH13"/>
<evidence type="ECO:0000256" key="4">
    <source>
        <dbReference type="ARBA" id="ARBA00023136"/>
    </source>
</evidence>
<evidence type="ECO:0000313" key="7">
    <source>
        <dbReference type="Proteomes" id="UP001418222"/>
    </source>
</evidence>
<evidence type="ECO:0000313" key="6">
    <source>
        <dbReference type="EMBL" id="KAK8938797.1"/>
    </source>
</evidence>
<feature type="domain" description="DUF1977" evidence="5">
    <location>
        <begin position="9"/>
        <end position="81"/>
    </location>
</feature>